<evidence type="ECO:0000313" key="2">
    <source>
        <dbReference type="Proteomes" id="UP000324897"/>
    </source>
</evidence>
<proteinExistence type="predicted"/>
<evidence type="ECO:0000313" key="1">
    <source>
        <dbReference type="EMBL" id="TVU46811.1"/>
    </source>
</evidence>
<reference evidence="1 2" key="1">
    <citation type="journal article" date="2019" name="Sci. Rep.">
        <title>A high-quality genome of Eragrostis curvula grass provides insights into Poaceae evolution and supports new strategies to enhance forage quality.</title>
        <authorList>
            <person name="Carballo J."/>
            <person name="Santos B.A.C.M."/>
            <person name="Zappacosta D."/>
            <person name="Garbus I."/>
            <person name="Selva J.P."/>
            <person name="Gallo C.A."/>
            <person name="Diaz A."/>
            <person name="Albertini E."/>
            <person name="Caccamo M."/>
            <person name="Echenique V."/>
        </authorList>
    </citation>
    <scope>NUCLEOTIDE SEQUENCE [LARGE SCALE GENOMIC DNA]</scope>
    <source>
        <strain evidence="2">cv. Victoria</strain>
        <tissue evidence="1">Leaf</tissue>
    </source>
</reference>
<protein>
    <submittedName>
        <fullName evidence="1">Uncharacterized protein</fullName>
    </submittedName>
</protein>
<dbReference type="EMBL" id="RWGY01000004">
    <property type="protein sequence ID" value="TVU46811.1"/>
    <property type="molecule type" value="Genomic_DNA"/>
</dbReference>
<dbReference type="AlphaFoldDB" id="A0A5J9WFI9"/>
<dbReference type="Proteomes" id="UP000324897">
    <property type="component" value="Chromosome 5"/>
</dbReference>
<name>A0A5J9WFI9_9POAL</name>
<keyword evidence="2" id="KW-1185">Reference proteome</keyword>
<feature type="non-terminal residue" evidence="1">
    <location>
        <position position="1"/>
    </location>
</feature>
<gene>
    <name evidence="1" type="ORF">EJB05_06380</name>
</gene>
<sequence length="51" mass="5832">EPITIWNQIDTALPSKLHLDFQIKRCFLIAWSLPGNGQNLELLTQRQSVAI</sequence>
<organism evidence="1 2">
    <name type="scientific">Eragrostis curvula</name>
    <name type="common">weeping love grass</name>
    <dbReference type="NCBI Taxonomy" id="38414"/>
    <lineage>
        <taxon>Eukaryota</taxon>
        <taxon>Viridiplantae</taxon>
        <taxon>Streptophyta</taxon>
        <taxon>Embryophyta</taxon>
        <taxon>Tracheophyta</taxon>
        <taxon>Spermatophyta</taxon>
        <taxon>Magnoliopsida</taxon>
        <taxon>Liliopsida</taxon>
        <taxon>Poales</taxon>
        <taxon>Poaceae</taxon>
        <taxon>PACMAD clade</taxon>
        <taxon>Chloridoideae</taxon>
        <taxon>Eragrostideae</taxon>
        <taxon>Eragrostidinae</taxon>
        <taxon>Eragrostis</taxon>
    </lineage>
</organism>
<dbReference type="Gramene" id="TVU46811">
    <property type="protein sequence ID" value="TVU46811"/>
    <property type="gene ID" value="EJB05_06380"/>
</dbReference>
<accession>A0A5J9WFI9</accession>
<comment type="caution">
    <text evidence="1">The sequence shown here is derived from an EMBL/GenBank/DDBJ whole genome shotgun (WGS) entry which is preliminary data.</text>
</comment>